<reference evidence="3" key="1">
    <citation type="journal article" date="2017" name="Genome Biol.">
        <title>Comparative genomics reveals high biological diversity and specific adaptations in the industrially and medically important fungal genus Aspergillus.</title>
        <authorList>
            <person name="de Vries R.P."/>
            <person name="Riley R."/>
            <person name="Wiebenga A."/>
            <person name="Aguilar-Osorio G."/>
            <person name="Amillis S."/>
            <person name="Uchima C.A."/>
            <person name="Anderluh G."/>
            <person name="Asadollahi M."/>
            <person name="Askin M."/>
            <person name="Barry K."/>
            <person name="Battaglia E."/>
            <person name="Bayram O."/>
            <person name="Benocci T."/>
            <person name="Braus-Stromeyer S.A."/>
            <person name="Caldana C."/>
            <person name="Canovas D."/>
            <person name="Cerqueira G.C."/>
            <person name="Chen F."/>
            <person name="Chen W."/>
            <person name="Choi C."/>
            <person name="Clum A."/>
            <person name="Dos Santos R.A."/>
            <person name="Damasio A.R."/>
            <person name="Diallinas G."/>
            <person name="Emri T."/>
            <person name="Fekete E."/>
            <person name="Flipphi M."/>
            <person name="Freyberg S."/>
            <person name="Gallo A."/>
            <person name="Gournas C."/>
            <person name="Habgood R."/>
            <person name="Hainaut M."/>
            <person name="Harispe M.L."/>
            <person name="Henrissat B."/>
            <person name="Hilden K.S."/>
            <person name="Hope R."/>
            <person name="Hossain A."/>
            <person name="Karabika E."/>
            <person name="Karaffa L."/>
            <person name="Karanyi Z."/>
            <person name="Krasevec N."/>
            <person name="Kuo A."/>
            <person name="Kusch H."/>
            <person name="LaButti K."/>
            <person name="Lagendijk E.L."/>
            <person name="Lapidus A."/>
            <person name="Levasseur A."/>
            <person name="Lindquist E."/>
            <person name="Lipzen A."/>
            <person name="Logrieco A.F."/>
            <person name="MacCabe A."/>
            <person name="Maekelae M.R."/>
            <person name="Malavazi I."/>
            <person name="Melin P."/>
            <person name="Meyer V."/>
            <person name="Mielnichuk N."/>
            <person name="Miskei M."/>
            <person name="Molnar A.P."/>
            <person name="Mule G."/>
            <person name="Ngan C.Y."/>
            <person name="Orejas M."/>
            <person name="Orosz E."/>
            <person name="Ouedraogo J.P."/>
            <person name="Overkamp K.M."/>
            <person name="Park H.-S."/>
            <person name="Perrone G."/>
            <person name="Piumi F."/>
            <person name="Punt P.J."/>
            <person name="Ram A.F."/>
            <person name="Ramon A."/>
            <person name="Rauscher S."/>
            <person name="Record E."/>
            <person name="Riano-Pachon D.M."/>
            <person name="Robert V."/>
            <person name="Roehrig J."/>
            <person name="Ruller R."/>
            <person name="Salamov A."/>
            <person name="Salih N.S."/>
            <person name="Samson R.A."/>
            <person name="Sandor E."/>
            <person name="Sanguinetti M."/>
            <person name="Schuetze T."/>
            <person name="Sepcic K."/>
            <person name="Shelest E."/>
            <person name="Sherlock G."/>
            <person name="Sophianopoulou V."/>
            <person name="Squina F.M."/>
            <person name="Sun H."/>
            <person name="Susca A."/>
            <person name="Todd R.B."/>
            <person name="Tsang A."/>
            <person name="Unkles S.E."/>
            <person name="van de Wiele N."/>
            <person name="van Rossen-Uffink D."/>
            <person name="Oliveira J.V."/>
            <person name="Vesth T.C."/>
            <person name="Visser J."/>
            <person name="Yu J.-H."/>
            <person name="Zhou M."/>
            <person name="Andersen M.R."/>
            <person name="Archer D.B."/>
            <person name="Baker S.E."/>
            <person name="Benoit I."/>
            <person name="Brakhage A.A."/>
            <person name="Braus G.H."/>
            <person name="Fischer R."/>
            <person name="Frisvad J.C."/>
            <person name="Goldman G.H."/>
            <person name="Houbraken J."/>
            <person name="Oakley B."/>
            <person name="Pocsi I."/>
            <person name="Scazzocchio C."/>
            <person name="Seiboth B."/>
            <person name="vanKuyk P.A."/>
            <person name="Wortman J."/>
            <person name="Dyer P.S."/>
            <person name="Grigoriev I.V."/>
        </authorList>
    </citation>
    <scope>NUCLEOTIDE SEQUENCE [LARGE SCALE GENOMIC DNA]</scope>
    <source>
        <strain evidence="3">DTO 134E9</strain>
    </source>
</reference>
<dbReference type="GO" id="GO:0016491">
    <property type="term" value="F:oxidoreductase activity"/>
    <property type="evidence" value="ECO:0007669"/>
    <property type="project" value="TreeGrafter"/>
</dbReference>
<name>A0A1L9S0M2_ASPWE</name>
<gene>
    <name evidence="2" type="ORF">ASPWEDRAFT_22869</name>
</gene>
<dbReference type="InterPro" id="IPR036291">
    <property type="entry name" value="NAD(P)-bd_dom_sf"/>
</dbReference>
<dbReference type="PANTHER" id="PTHR42840">
    <property type="entry name" value="NAD(P)-BINDING ROSSMANN-FOLD SUPERFAMILY PROTEIN-RELATED"/>
    <property type="match status" value="1"/>
</dbReference>
<dbReference type="RefSeq" id="XP_040694388.1">
    <property type="nucleotide sequence ID" value="XM_040832406.1"/>
</dbReference>
<dbReference type="SUPFAM" id="SSF51735">
    <property type="entry name" value="NAD(P)-binding Rossmann-fold domains"/>
    <property type="match status" value="1"/>
</dbReference>
<dbReference type="VEuPathDB" id="FungiDB:ASPWEDRAFT_22869"/>
<dbReference type="GO" id="GO:0006740">
    <property type="term" value="P:NADPH regeneration"/>
    <property type="evidence" value="ECO:0007669"/>
    <property type="project" value="TreeGrafter"/>
</dbReference>
<sequence>MPENTLRIGILGANSEPIQTIYLPILKSLKDHYQLILLHDPSSSPSSPTTTTKTTQSTTDLLTNPSINLLLNFLPLSSRESYTIAALEAGKNVLVQPPLSPSIQGAKRILDAEKTRAKDGARVFVSCVRRHATCFETFQREVASLDRIYYARCRNIAGPGMLGLKDFPPVKSATNGGHILNGNGGGRSCRSDGVEDTTPNDLLHEVFDERDLTQARLSLYNFLYSLGCHDLALLRETMGIPDAISSISINDPFYSAIFHYNDSRANGNEDTHRPFTLVYETGADAIPRCDAHLAVYGQSKTVTIQYDLPYAPNQPVRVIVEERDGENGQVMRRESECSWEETYRAELTALHACLVDGESVKMTTASDGLTDLKLFRRMFEQYGRQCGTIRTPLG</sequence>
<dbReference type="Gene3D" id="3.40.50.720">
    <property type="entry name" value="NAD(P)-binding Rossmann-like Domain"/>
    <property type="match status" value="1"/>
</dbReference>
<proteinExistence type="predicted"/>
<dbReference type="GO" id="GO:0000166">
    <property type="term" value="F:nucleotide binding"/>
    <property type="evidence" value="ECO:0007669"/>
    <property type="project" value="InterPro"/>
</dbReference>
<organism evidence="2 3">
    <name type="scientific">Aspergillus wentii DTO 134E9</name>
    <dbReference type="NCBI Taxonomy" id="1073089"/>
    <lineage>
        <taxon>Eukaryota</taxon>
        <taxon>Fungi</taxon>
        <taxon>Dikarya</taxon>
        <taxon>Ascomycota</taxon>
        <taxon>Pezizomycotina</taxon>
        <taxon>Eurotiomycetes</taxon>
        <taxon>Eurotiomycetidae</taxon>
        <taxon>Eurotiales</taxon>
        <taxon>Aspergillaceae</taxon>
        <taxon>Aspergillus</taxon>
        <taxon>Aspergillus subgen. Cremei</taxon>
    </lineage>
</organism>
<evidence type="ECO:0000313" key="3">
    <source>
        <dbReference type="Proteomes" id="UP000184383"/>
    </source>
</evidence>
<accession>A0A1L9S0M2</accession>
<dbReference type="AlphaFoldDB" id="A0A1L9S0M2"/>
<protein>
    <recommendedName>
        <fullName evidence="1">Gfo/Idh/MocA-like oxidoreductase N-terminal domain-containing protein</fullName>
    </recommendedName>
</protein>
<feature type="domain" description="Gfo/Idh/MocA-like oxidoreductase N-terminal" evidence="1">
    <location>
        <begin position="6"/>
        <end position="116"/>
    </location>
</feature>
<dbReference type="InterPro" id="IPR000683">
    <property type="entry name" value="Gfo/Idh/MocA-like_OxRdtase_N"/>
</dbReference>
<dbReference type="GeneID" id="63748254"/>
<dbReference type="GO" id="GO:0005737">
    <property type="term" value="C:cytoplasm"/>
    <property type="evidence" value="ECO:0007669"/>
    <property type="project" value="TreeGrafter"/>
</dbReference>
<evidence type="ECO:0000259" key="1">
    <source>
        <dbReference type="Pfam" id="PF01408"/>
    </source>
</evidence>
<dbReference type="PANTHER" id="PTHR42840:SF7">
    <property type="entry name" value="BINDING ROSSMANN FOLD OXIDOREDUCTASE, PUTATIVE (AFU_ORTHOLOGUE AFUA_4G10190)-RELATED"/>
    <property type="match status" value="1"/>
</dbReference>
<dbReference type="EMBL" id="KV878209">
    <property type="protein sequence ID" value="OJJ40712.1"/>
    <property type="molecule type" value="Genomic_DNA"/>
</dbReference>
<dbReference type="Proteomes" id="UP000184383">
    <property type="component" value="Unassembled WGS sequence"/>
</dbReference>
<keyword evidence="3" id="KW-1185">Reference proteome</keyword>
<dbReference type="OrthoDB" id="64915at2759"/>
<dbReference type="Pfam" id="PF01408">
    <property type="entry name" value="GFO_IDH_MocA"/>
    <property type="match status" value="1"/>
</dbReference>
<dbReference type="Gene3D" id="3.30.360.10">
    <property type="entry name" value="Dihydrodipicolinate Reductase, domain 2"/>
    <property type="match status" value="1"/>
</dbReference>
<dbReference type="STRING" id="1073089.A0A1L9S0M2"/>
<evidence type="ECO:0000313" key="2">
    <source>
        <dbReference type="EMBL" id="OJJ40712.1"/>
    </source>
</evidence>